<reference evidence="6 7" key="1">
    <citation type="journal article" date="2015" name="Antonie Van Leeuwenhoek">
        <title>Prauserella endophytica sp. nov., an endophytic actinobacterium isolated from Tamarix taklamakanensis.</title>
        <authorList>
            <person name="Liu J.M."/>
            <person name="Habden X."/>
            <person name="Guo L."/>
            <person name="Tuo L."/>
            <person name="Jiang Z.K."/>
            <person name="Liu S.W."/>
            <person name="Liu X.F."/>
            <person name="Chen L."/>
            <person name="Li R.F."/>
            <person name="Zhang Y.Q."/>
            <person name="Sun C.H."/>
        </authorList>
    </citation>
    <scope>NUCLEOTIDE SEQUENCE [LARGE SCALE GENOMIC DNA]</scope>
    <source>
        <strain evidence="6 7">CGMCC 4.7182</strain>
    </source>
</reference>
<dbReference type="PANTHER" id="PTHR30346">
    <property type="entry name" value="TRANSCRIPTIONAL DUAL REGULATOR HCAR-RELATED"/>
    <property type="match status" value="1"/>
</dbReference>
<evidence type="ECO:0000256" key="1">
    <source>
        <dbReference type="ARBA" id="ARBA00009437"/>
    </source>
</evidence>
<comment type="caution">
    <text evidence="6">The sequence shown here is derived from an EMBL/GenBank/DDBJ whole genome shotgun (WGS) entry which is preliminary data.</text>
</comment>
<dbReference type="SUPFAM" id="SSF53850">
    <property type="entry name" value="Periplasmic binding protein-like II"/>
    <property type="match status" value="1"/>
</dbReference>
<keyword evidence="2" id="KW-0805">Transcription regulation</keyword>
<accession>A0ABY2RU91</accession>
<dbReference type="EMBL" id="SWMS01000034">
    <property type="protein sequence ID" value="TKG60796.1"/>
    <property type="molecule type" value="Genomic_DNA"/>
</dbReference>
<dbReference type="InterPro" id="IPR036388">
    <property type="entry name" value="WH-like_DNA-bd_sf"/>
</dbReference>
<feature type="domain" description="HTH lysR-type" evidence="5">
    <location>
        <begin position="10"/>
        <end position="67"/>
    </location>
</feature>
<protein>
    <submittedName>
        <fullName evidence="6">LysR family transcriptional regulator</fullName>
    </submittedName>
</protein>
<dbReference type="PRINTS" id="PR00039">
    <property type="entry name" value="HTHLYSR"/>
</dbReference>
<dbReference type="SUPFAM" id="SSF46785">
    <property type="entry name" value="Winged helix' DNA-binding domain"/>
    <property type="match status" value="1"/>
</dbReference>
<gene>
    <name evidence="6" type="ORF">FCN18_34710</name>
</gene>
<comment type="similarity">
    <text evidence="1">Belongs to the LysR transcriptional regulatory family.</text>
</comment>
<evidence type="ECO:0000256" key="2">
    <source>
        <dbReference type="ARBA" id="ARBA00023015"/>
    </source>
</evidence>
<keyword evidence="3" id="KW-0238">DNA-binding</keyword>
<organism evidence="6 7">
    <name type="scientific">Prauserella endophytica</name>
    <dbReference type="NCBI Taxonomy" id="1592324"/>
    <lineage>
        <taxon>Bacteria</taxon>
        <taxon>Bacillati</taxon>
        <taxon>Actinomycetota</taxon>
        <taxon>Actinomycetes</taxon>
        <taxon>Pseudonocardiales</taxon>
        <taxon>Pseudonocardiaceae</taxon>
        <taxon>Prauserella</taxon>
        <taxon>Prauserella coralliicola group</taxon>
    </lineage>
</organism>
<sequence length="311" mass="33993">MEPGSGGEDVELRFVTAFIAVAEELSFTRAAARLSMASSPLSQQIQQLERDLGVRLFDRSTRHVELTPAGLAFLPEARRIIEDVERGRRMARHAHEGLTGRLAIGFTGSATYKLLPLVARDYRRRHPLVALELAGEMISQYQVAGLLNDSLDIGFLRPPIRESELATMTLRSDPFVAALPAAHPLAGRGTIDIAELADEDFVMYPGRFTSGVIERFLSACSDAGFTPKVVQEATETYTLMCLVAAEVGVALVPEPTTGLSMSGVVYRPLADPAPTIDLAAAWHPDHRSPVLDGFLQFLRERFTDHSRAAPE</sequence>
<keyword evidence="7" id="KW-1185">Reference proteome</keyword>
<dbReference type="PROSITE" id="PS50931">
    <property type="entry name" value="HTH_LYSR"/>
    <property type="match status" value="1"/>
</dbReference>
<keyword evidence="4" id="KW-0804">Transcription</keyword>
<dbReference type="CDD" id="cd08414">
    <property type="entry name" value="PBP2_LTTR_aromatics_like"/>
    <property type="match status" value="1"/>
</dbReference>
<dbReference type="PANTHER" id="PTHR30346:SF0">
    <property type="entry name" value="HCA OPERON TRANSCRIPTIONAL ACTIVATOR HCAR"/>
    <property type="match status" value="1"/>
</dbReference>
<name>A0ABY2RU91_9PSEU</name>
<proteinExistence type="inferred from homology"/>
<dbReference type="InterPro" id="IPR000847">
    <property type="entry name" value="LysR_HTH_N"/>
</dbReference>
<evidence type="ECO:0000313" key="6">
    <source>
        <dbReference type="EMBL" id="TKG60796.1"/>
    </source>
</evidence>
<evidence type="ECO:0000259" key="5">
    <source>
        <dbReference type="PROSITE" id="PS50931"/>
    </source>
</evidence>
<dbReference type="InterPro" id="IPR036390">
    <property type="entry name" value="WH_DNA-bd_sf"/>
</dbReference>
<dbReference type="Pfam" id="PF03466">
    <property type="entry name" value="LysR_substrate"/>
    <property type="match status" value="1"/>
</dbReference>
<dbReference type="Pfam" id="PF00126">
    <property type="entry name" value="HTH_1"/>
    <property type="match status" value="1"/>
</dbReference>
<evidence type="ECO:0000256" key="4">
    <source>
        <dbReference type="ARBA" id="ARBA00023163"/>
    </source>
</evidence>
<dbReference type="Gene3D" id="3.40.190.10">
    <property type="entry name" value="Periplasmic binding protein-like II"/>
    <property type="match status" value="2"/>
</dbReference>
<dbReference type="Proteomes" id="UP000309992">
    <property type="component" value="Unassembled WGS sequence"/>
</dbReference>
<evidence type="ECO:0000256" key="3">
    <source>
        <dbReference type="ARBA" id="ARBA00023125"/>
    </source>
</evidence>
<dbReference type="InterPro" id="IPR005119">
    <property type="entry name" value="LysR_subst-bd"/>
</dbReference>
<evidence type="ECO:0000313" key="7">
    <source>
        <dbReference type="Proteomes" id="UP000309992"/>
    </source>
</evidence>
<dbReference type="Gene3D" id="1.10.10.10">
    <property type="entry name" value="Winged helix-like DNA-binding domain superfamily/Winged helix DNA-binding domain"/>
    <property type="match status" value="1"/>
</dbReference>